<dbReference type="GO" id="GO:0003723">
    <property type="term" value="F:RNA binding"/>
    <property type="evidence" value="ECO:0007669"/>
    <property type="project" value="UniProtKB-UniRule"/>
</dbReference>
<evidence type="ECO:0000256" key="4">
    <source>
        <dbReference type="PROSITE-ProRule" id="PRU00176"/>
    </source>
</evidence>
<keyword evidence="2 4" id="KW-0694">RNA-binding</keyword>
<feature type="compositionally biased region" description="Low complexity" evidence="5">
    <location>
        <begin position="1002"/>
        <end position="1018"/>
    </location>
</feature>
<protein>
    <recommendedName>
        <fullName evidence="6">RRM domain-containing protein</fullName>
    </recommendedName>
</protein>
<evidence type="ECO:0000313" key="7">
    <source>
        <dbReference type="EMBL" id="KAG6385378.1"/>
    </source>
</evidence>
<dbReference type="PROSITE" id="PS50102">
    <property type="entry name" value="RRM"/>
    <property type="match status" value="2"/>
</dbReference>
<dbReference type="EMBL" id="PNBA02000022">
    <property type="protein sequence ID" value="KAG6385378.1"/>
    <property type="molecule type" value="Genomic_DNA"/>
</dbReference>
<dbReference type="InterPro" id="IPR000504">
    <property type="entry name" value="RRM_dom"/>
</dbReference>
<dbReference type="SMART" id="SM00360">
    <property type="entry name" value="RRM"/>
    <property type="match status" value="2"/>
</dbReference>
<sequence>MRLRCRLGGRDLAACGSLSVASRQQSPPSALSPLQRLNSPCLATTPPYPPACGAATRAYGPARRSTACFAGFFPSCFTFPAVLCAPTDFILDSAANIFGGDLLPDSPSVFYTSLRLKFVDQTRMSFREGRGRPRRDYPSRSEDRSYHGRGSNPPSRHLWVGNLPHNLTESDVAHHFLHFGELESIAFQPGRSYAFINYINEEDAYAAFKELQGFGIKGNPLRIEYAKARDEDIWSCVEPHVSMVEFGCLVKSIPPMKWEGLNCHRGCPFPIYSIDVEKSLVPPRDADYPERELRDNPHPRGRGSPFSSRDARMRYSSPELSQHRKSKTSDKNAEPSEVLWIGFPAQLKVDEFVLRKAFSRFGDIEKITAFPGRTYAFVRFRDVMAACNAKEALQGKLFGNPRVHICFAKNEMGPSNRERNSNAPPSPHIVKYGQTEYFDYFPADREYGHKSGDPSIRSPSVSHMDRRDRNIRNNNSWSGRNDIHDRRRFSSQGSELGLSPDIYDHPHSPPRNMRVRVREFSTEGYPHQGPMYDDPWDLPEDVSLLHGTKKPKTITFPTDNELPDFPLSDLEKSKRMPSRNIPQSGLLDNDDNSRHSGYRSIPEHLMNTGQPFMERGDHWNAPYDDFQVAPMPMPPLDRRKLTPDSRGSSSKEVWRWEGMIAKGGTMVCRARCFPVGKPPDMVLPEILDCTARTSLDMLAKHYYQAASASAVFFAPANDLDISYYNEFMSYLGEKQRAAVVKLDERNTLFLIPPSEFSEKVLKVPGKVSISGVVLRIDPSGSSFGSLPPNENRETSFNSFQNDSVYQNQVSPSVPYLPPPPPLTGYEKPGTVAPIPGNSSSDYDRKPATPHDYQNSNSSIRDITPQASNPPTSSMGHPYYSVPRQMQEATHSSYTPANSGLPTGGNGKWPIQENPSIPSPSPVAGLPPELAQLASSLLSQQGHSSSGEYKPSGGNINPPGYLHRMPQNYGLPNDQMSSEFPPSQYHNQARQLQQQSPNLVASQREAQLTHQQQQQLQTAEQDDPDADPQKRLEATLHLAAALLQQIQQGKGT</sequence>
<evidence type="ECO:0000313" key="8">
    <source>
        <dbReference type="Proteomes" id="UP000298416"/>
    </source>
</evidence>
<organism evidence="7">
    <name type="scientific">Salvia splendens</name>
    <name type="common">Scarlet sage</name>
    <dbReference type="NCBI Taxonomy" id="180675"/>
    <lineage>
        <taxon>Eukaryota</taxon>
        <taxon>Viridiplantae</taxon>
        <taxon>Streptophyta</taxon>
        <taxon>Embryophyta</taxon>
        <taxon>Tracheophyta</taxon>
        <taxon>Spermatophyta</taxon>
        <taxon>Magnoliopsida</taxon>
        <taxon>eudicotyledons</taxon>
        <taxon>Gunneridae</taxon>
        <taxon>Pentapetalae</taxon>
        <taxon>asterids</taxon>
        <taxon>lamiids</taxon>
        <taxon>Lamiales</taxon>
        <taxon>Lamiaceae</taxon>
        <taxon>Nepetoideae</taxon>
        <taxon>Mentheae</taxon>
        <taxon>Salviinae</taxon>
        <taxon>Salvia</taxon>
        <taxon>Salvia subgen. Calosphace</taxon>
        <taxon>core Calosphace</taxon>
    </lineage>
</organism>
<dbReference type="AlphaFoldDB" id="A0A8X8YZ39"/>
<dbReference type="Pfam" id="PF07744">
    <property type="entry name" value="SPOC"/>
    <property type="match status" value="1"/>
</dbReference>
<dbReference type="SUPFAM" id="SSF54928">
    <property type="entry name" value="RNA-binding domain, RBD"/>
    <property type="match status" value="2"/>
</dbReference>
<reference evidence="7" key="2">
    <citation type="submission" date="2020-08" db="EMBL/GenBank/DDBJ databases">
        <title>Plant Genome Project.</title>
        <authorList>
            <person name="Zhang R.-G."/>
        </authorList>
    </citation>
    <scope>NUCLEOTIDE SEQUENCE</scope>
    <source>
        <strain evidence="7">Huo1</strain>
        <tissue evidence="7">Leaf</tissue>
    </source>
</reference>
<dbReference type="InterPro" id="IPR012677">
    <property type="entry name" value="Nucleotide-bd_a/b_plait_sf"/>
</dbReference>
<evidence type="ECO:0000259" key="6">
    <source>
        <dbReference type="PROSITE" id="PS50102"/>
    </source>
</evidence>
<comment type="subcellular location">
    <subcellularLocation>
        <location evidence="1">Nucleus</location>
    </subcellularLocation>
</comment>
<keyword evidence="3" id="KW-0539">Nucleus</keyword>
<dbReference type="Gene3D" id="3.30.70.330">
    <property type="match status" value="2"/>
</dbReference>
<gene>
    <name evidence="7" type="ORF">SASPL_154213</name>
</gene>
<feature type="compositionally biased region" description="Basic and acidic residues" evidence="5">
    <location>
        <begin position="284"/>
        <end position="298"/>
    </location>
</feature>
<feature type="region of interest" description="Disordered" evidence="5">
    <location>
        <begin position="808"/>
        <end position="1032"/>
    </location>
</feature>
<dbReference type="InterPro" id="IPR012921">
    <property type="entry name" value="SPOC_C"/>
</dbReference>
<evidence type="ECO:0000256" key="3">
    <source>
        <dbReference type="ARBA" id="ARBA00023242"/>
    </source>
</evidence>
<proteinExistence type="predicted"/>
<feature type="compositionally biased region" description="Low complexity" evidence="5">
    <location>
        <begin position="925"/>
        <end position="947"/>
    </location>
</feature>
<dbReference type="InterPro" id="IPR035979">
    <property type="entry name" value="RBD_domain_sf"/>
</dbReference>
<feature type="compositionally biased region" description="Polar residues" evidence="5">
    <location>
        <begin position="851"/>
        <end position="874"/>
    </location>
</feature>
<dbReference type="CDD" id="cd00590">
    <property type="entry name" value="RRM_SF"/>
    <property type="match status" value="2"/>
</dbReference>
<reference evidence="7" key="1">
    <citation type="submission" date="2018-01" db="EMBL/GenBank/DDBJ databases">
        <authorList>
            <person name="Mao J.F."/>
        </authorList>
    </citation>
    <scope>NUCLEOTIDE SEQUENCE</scope>
    <source>
        <strain evidence="7">Huo1</strain>
        <tissue evidence="7">Leaf</tissue>
    </source>
</reference>
<feature type="domain" description="RRM" evidence="6">
    <location>
        <begin position="337"/>
        <end position="410"/>
    </location>
</feature>
<evidence type="ECO:0000256" key="1">
    <source>
        <dbReference type="ARBA" id="ARBA00004123"/>
    </source>
</evidence>
<feature type="region of interest" description="Disordered" evidence="5">
    <location>
        <begin position="127"/>
        <end position="153"/>
    </location>
</feature>
<feature type="region of interest" description="Disordered" evidence="5">
    <location>
        <begin position="282"/>
        <end position="331"/>
    </location>
</feature>
<accession>A0A8X8YZ39</accession>
<feature type="compositionally biased region" description="Polar residues" evidence="5">
    <location>
        <begin position="886"/>
        <end position="900"/>
    </location>
</feature>
<comment type="caution">
    <text evidence="7">The sequence shown here is derived from an EMBL/GenBank/DDBJ whole genome shotgun (WGS) entry which is preliminary data.</text>
</comment>
<feature type="compositionally biased region" description="Polar residues" evidence="5">
    <location>
        <begin position="973"/>
        <end position="1000"/>
    </location>
</feature>
<dbReference type="Proteomes" id="UP000298416">
    <property type="component" value="Unassembled WGS sequence"/>
</dbReference>
<dbReference type="Pfam" id="PF00076">
    <property type="entry name" value="RRM_1"/>
    <property type="match status" value="2"/>
</dbReference>
<dbReference type="FunFam" id="3.30.70.330:FF:000522">
    <property type="entry name" value="RNA recognition motif (RRM)-containing protein"/>
    <property type="match status" value="1"/>
</dbReference>
<name>A0A8X8YZ39_SALSN</name>
<evidence type="ECO:0000256" key="5">
    <source>
        <dbReference type="SAM" id="MobiDB-lite"/>
    </source>
</evidence>
<dbReference type="CDD" id="cd21546">
    <property type="entry name" value="SPOC_FPA-like"/>
    <property type="match status" value="1"/>
</dbReference>
<dbReference type="GO" id="GO:0005634">
    <property type="term" value="C:nucleus"/>
    <property type="evidence" value="ECO:0007669"/>
    <property type="project" value="UniProtKB-SubCell"/>
</dbReference>
<feature type="region of interest" description="Disordered" evidence="5">
    <location>
        <begin position="554"/>
        <end position="597"/>
    </location>
</feature>
<evidence type="ECO:0000256" key="2">
    <source>
        <dbReference type="ARBA" id="ARBA00022884"/>
    </source>
</evidence>
<feature type="domain" description="RRM" evidence="6">
    <location>
        <begin position="156"/>
        <end position="228"/>
    </location>
</feature>
<feature type="region of interest" description="Disordered" evidence="5">
    <location>
        <begin position="449"/>
        <end position="512"/>
    </location>
</feature>
<feature type="compositionally biased region" description="Basic and acidic residues" evidence="5">
    <location>
        <begin position="127"/>
        <end position="146"/>
    </location>
</feature>
<keyword evidence="8" id="KW-1185">Reference proteome</keyword>
<dbReference type="PANTHER" id="PTHR23189">
    <property type="entry name" value="RNA RECOGNITION MOTIF-CONTAINING"/>
    <property type="match status" value="1"/>
</dbReference>